<dbReference type="Proteomes" id="UP000567293">
    <property type="component" value="Unassembled WGS sequence"/>
</dbReference>
<organism evidence="1 2">
    <name type="scientific">Candidatus Acidiferrum panamense</name>
    <dbReference type="NCBI Taxonomy" id="2741543"/>
    <lineage>
        <taxon>Bacteria</taxon>
        <taxon>Pseudomonadati</taxon>
        <taxon>Acidobacteriota</taxon>
        <taxon>Terriglobia</taxon>
        <taxon>Candidatus Acidiferrales</taxon>
        <taxon>Candidatus Acidiferrum</taxon>
    </lineage>
</organism>
<accession>A0A7V8SYH2</accession>
<protein>
    <submittedName>
        <fullName evidence="1">Uncharacterized protein</fullName>
    </submittedName>
</protein>
<keyword evidence="2" id="KW-1185">Reference proteome</keyword>
<dbReference type="EMBL" id="JACDQQ010001760">
    <property type="protein sequence ID" value="MBA0086956.1"/>
    <property type="molecule type" value="Genomic_DNA"/>
</dbReference>
<proteinExistence type="predicted"/>
<gene>
    <name evidence="1" type="ORF">HRJ53_18395</name>
</gene>
<reference evidence="1" key="1">
    <citation type="submission" date="2020-06" db="EMBL/GenBank/DDBJ databases">
        <title>Legume-microbial interactions unlock mineral nutrients during tropical forest succession.</title>
        <authorList>
            <person name="Epihov D.Z."/>
        </authorList>
    </citation>
    <scope>NUCLEOTIDE SEQUENCE [LARGE SCALE GENOMIC DNA]</scope>
    <source>
        <strain evidence="1">Pan2503</strain>
    </source>
</reference>
<evidence type="ECO:0000313" key="1">
    <source>
        <dbReference type="EMBL" id="MBA0086956.1"/>
    </source>
</evidence>
<dbReference type="AlphaFoldDB" id="A0A7V8SYH2"/>
<evidence type="ECO:0000313" key="2">
    <source>
        <dbReference type="Proteomes" id="UP000567293"/>
    </source>
</evidence>
<comment type="caution">
    <text evidence="1">The sequence shown here is derived from an EMBL/GenBank/DDBJ whole genome shotgun (WGS) entry which is preliminary data.</text>
</comment>
<name>A0A7V8SYH2_9BACT</name>
<sequence length="68" mass="7210">MPRLSPPTNCQADGGGLPEVPLTVTVNVPWLELPLAANVNALLDVAGLWWKDAPTPLGRREARGALGR</sequence>